<dbReference type="GO" id="GO:0016020">
    <property type="term" value="C:membrane"/>
    <property type="evidence" value="ECO:0007669"/>
    <property type="project" value="UniProtKB-SubCell"/>
</dbReference>
<dbReference type="GO" id="GO:0005737">
    <property type="term" value="C:cytoplasm"/>
    <property type="evidence" value="ECO:0007669"/>
    <property type="project" value="TreeGrafter"/>
</dbReference>
<evidence type="ECO:0000256" key="6">
    <source>
        <dbReference type="ARBA" id="ARBA00022989"/>
    </source>
</evidence>
<gene>
    <name evidence="10" type="ORF">GHT09_000718</name>
    <name evidence="11" type="ORF">MONAX_5E043750</name>
</gene>
<dbReference type="Proteomes" id="UP000335636">
    <property type="component" value="Unassembled WGS sequence"/>
</dbReference>
<dbReference type="Proteomes" id="UP000662637">
    <property type="component" value="Unassembled WGS sequence"/>
</dbReference>
<dbReference type="AlphaFoldDB" id="A0A5E4BCG0"/>
<feature type="transmembrane region" description="Helical" evidence="8">
    <location>
        <begin position="209"/>
        <end position="227"/>
    </location>
</feature>
<comment type="subcellular location">
    <subcellularLocation>
        <location evidence="1">Membrane</location>
        <topology evidence="1">Single-pass membrane protein</topology>
    </subcellularLocation>
</comment>
<evidence type="ECO:0000313" key="11">
    <source>
        <dbReference type="EMBL" id="VTJ67086.1"/>
    </source>
</evidence>
<dbReference type="GO" id="GO:0008270">
    <property type="term" value="F:zinc ion binding"/>
    <property type="evidence" value="ECO:0007669"/>
    <property type="project" value="UniProtKB-KW"/>
</dbReference>
<keyword evidence="2 8" id="KW-0812">Transmembrane</keyword>
<dbReference type="InterPro" id="IPR026096">
    <property type="entry name" value="R-trans_p"/>
</dbReference>
<dbReference type="GO" id="GO:0001580">
    <property type="term" value="P:detection of chemical stimulus involved in sensory perception of bitter taste"/>
    <property type="evidence" value="ECO:0007669"/>
    <property type="project" value="TreeGrafter"/>
</dbReference>
<dbReference type="GO" id="GO:0051205">
    <property type="term" value="P:protein insertion into membrane"/>
    <property type="evidence" value="ECO:0007669"/>
    <property type="project" value="TreeGrafter"/>
</dbReference>
<keyword evidence="10" id="KW-0675">Receptor</keyword>
<evidence type="ECO:0000259" key="9">
    <source>
        <dbReference type="SMART" id="SM01328"/>
    </source>
</evidence>
<protein>
    <submittedName>
        <fullName evidence="10">Receptor-transporting protein 4</fullName>
    </submittedName>
</protein>
<dbReference type="EMBL" id="WJEC01000024">
    <property type="protein sequence ID" value="KAF7486810.1"/>
    <property type="molecule type" value="Genomic_DNA"/>
</dbReference>
<accession>A0A5E4BCG0</accession>
<evidence type="ECO:0000313" key="10">
    <source>
        <dbReference type="EMBL" id="KAF7486810.1"/>
    </source>
</evidence>
<proteinExistence type="predicted"/>
<name>A0A5E4BCG0_MARMO</name>
<dbReference type="SMART" id="SM01328">
    <property type="entry name" value="zf-3CxxC"/>
    <property type="match status" value="1"/>
</dbReference>
<dbReference type="Pfam" id="PF13695">
    <property type="entry name" value="Zn_ribbon_3CxxC"/>
    <property type="match status" value="1"/>
</dbReference>
<keyword evidence="7 8" id="KW-0472">Membrane</keyword>
<evidence type="ECO:0000256" key="1">
    <source>
        <dbReference type="ARBA" id="ARBA00004167"/>
    </source>
</evidence>
<organism evidence="11 12">
    <name type="scientific">Marmota monax</name>
    <name type="common">Woodchuck</name>
    <dbReference type="NCBI Taxonomy" id="9995"/>
    <lineage>
        <taxon>Eukaryota</taxon>
        <taxon>Metazoa</taxon>
        <taxon>Chordata</taxon>
        <taxon>Craniata</taxon>
        <taxon>Vertebrata</taxon>
        <taxon>Euteleostomi</taxon>
        <taxon>Mammalia</taxon>
        <taxon>Eutheria</taxon>
        <taxon>Euarchontoglires</taxon>
        <taxon>Glires</taxon>
        <taxon>Rodentia</taxon>
        <taxon>Sciuromorpha</taxon>
        <taxon>Sciuridae</taxon>
        <taxon>Xerinae</taxon>
        <taxon>Marmotini</taxon>
        <taxon>Marmota</taxon>
    </lineage>
</organism>
<dbReference type="GO" id="GO:0006612">
    <property type="term" value="P:protein targeting to membrane"/>
    <property type="evidence" value="ECO:0007669"/>
    <property type="project" value="TreeGrafter"/>
</dbReference>
<keyword evidence="5" id="KW-0862">Zinc</keyword>
<evidence type="ECO:0000256" key="4">
    <source>
        <dbReference type="ARBA" id="ARBA00022771"/>
    </source>
</evidence>
<evidence type="ECO:0000313" key="12">
    <source>
        <dbReference type="Proteomes" id="UP000335636"/>
    </source>
</evidence>
<dbReference type="PANTHER" id="PTHR14402">
    <property type="entry name" value="RECEPTOR TRANSPORTING PROTEIN"/>
    <property type="match status" value="1"/>
</dbReference>
<dbReference type="GO" id="GO:0031849">
    <property type="term" value="F:olfactory receptor binding"/>
    <property type="evidence" value="ECO:0007669"/>
    <property type="project" value="TreeGrafter"/>
</dbReference>
<feature type="domain" description="3CxxC-type" evidence="9">
    <location>
        <begin position="54"/>
        <end position="163"/>
    </location>
</feature>
<keyword evidence="6 8" id="KW-1133">Transmembrane helix</keyword>
<evidence type="ECO:0000256" key="5">
    <source>
        <dbReference type="ARBA" id="ARBA00022833"/>
    </source>
</evidence>
<reference evidence="11 12" key="1">
    <citation type="submission" date="2019-04" db="EMBL/GenBank/DDBJ databases">
        <authorList>
            <person name="Alioto T."/>
            <person name="Alioto T."/>
        </authorList>
    </citation>
    <scope>NUCLEOTIDE SEQUENCE [LARGE SCALE GENOMIC DNA]</scope>
</reference>
<sequence>MLGRRRMYLDVSTWEQKLQELIQQEKPWAKWTLKLDENIQPGGMVRGWRQYMQRAFGRFCCSSCHRSWASAQVKILCHMSTQHRIYSGQVLLRIFAQRCQKCSWSQFENPEFSSDSTMRILNNLAQCILHSYYGHNFRKMPVAPVVGLNGPHDRSNCEACTLGICVRGSQVPIKKPTESPPSGPNPRFLIFYGNEIPGDPPLEFTSDDIIRIFCFALFFIVWIVICAKQNKSNW</sequence>
<keyword evidence="3" id="KW-0479">Metal-binding</keyword>
<dbReference type="EMBL" id="CABDUW010000362">
    <property type="protein sequence ID" value="VTJ67086.1"/>
    <property type="molecule type" value="Genomic_DNA"/>
</dbReference>
<evidence type="ECO:0000256" key="3">
    <source>
        <dbReference type="ARBA" id="ARBA00022723"/>
    </source>
</evidence>
<evidence type="ECO:0000256" key="2">
    <source>
        <dbReference type="ARBA" id="ARBA00022692"/>
    </source>
</evidence>
<dbReference type="PANTHER" id="PTHR14402:SF8">
    <property type="entry name" value="RECEPTOR-TRANSPORTING PROTEIN 4"/>
    <property type="match status" value="1"/>
</dbReference>
<dbReference type="InterPro" id="IPR027377">
    <property type="entry name" value="ZAR1/RTP1-5-like_Znf-3CxxC"/>
</dbReference>
<evidence type="ECO:0000256" key="7">
    <source>
        <dbReference type="ARBA" id="ARBA00023136"/>
    </source>
</evidence>
<keyword evidence="4" id="KW-0863">Zinc-finger</keyword>
<evidence type="ECO:0000256" key="8">
    <source>
        <dbReference type="SAM" id="Phobius"/>
    </source>
</evidence>
<keyword evidence="12" id="KW-1185">Reference proteome</keyword>
<reference evidence="10" key="2">
    <citation type="submission" date="2020-08" db="EMBL/GenBank/DDBJ databases">
        <authorList>
            <person name="Shumante A."/>
            <person name="Zimin A.V."/>
            <person name="Puiu D."/>
            <person name="Salzberg S.L."/>
        </authorList>
    </citation>
    <scope>NUCLEOTIDE SEQUENCE</scope>
    <source>
        <strain evidence="10">WC2-LM</strain>
        <tissue evidence="10">Liver</tissue>
    </source>
</reference>